<evidence type="ECO:0000313" key="1">
    <source>
        <dbReference type="EMBL" id="TFU30274.1"/>
    </source>
</evidence>
<sequence>MSEERRSSPRPLLADLSADRKTLTVTGLPDGVVASDIRSLGKDPIIEVDDAAHTATITLKQGLGPWALLGGPFQANLRGQRLPVGDELRDRERARVLSLQGPPVPVVGFQNERANAAHTGDAFSALTVPVGSRSADDVVVVGQGGHLFVARGSNALEQQYVPPATRAESAKLRERAARWASLMRARHDAVRSLGSQFVQMVQPEKSSMLDTGLVGLGGRPTPLLVELEKRVASKRWYVSGREVIDRGTRTRLGVEENWIPFDSHPSPLGMWRLARALVERFADASPLDSVQFTTTTTHAGDLSGKIFGHWIRQPIVTSTAPWLDNGAPRLIESGTTRPAHKFVGTKMVWRNPQAPVPLKVVLFGASTFSSTPRIHRTGNRLFSHLFGEYHFRWEPDIDLDYVEAVKPDVVICHTVERFLPRLPER</sequence>
<evidence type="ECO:0000313" key="2">
    <source>
        <dbReference type="Proteomes" id="UP000298358"/>
    </source>
</evidence>
<reference evidence="1 2" key="1">
    <citation type="submission" date="2019-03" db="EMBL/GenBank/DDBJ databases">
        <title>Diversity of the mouse oral microbiome.</title>
        <authorList>
            <person name="Joseph S."/>
            <person name="Aduse-Opoku J."/>
            <person name="Curtis M."/>
            <person name="Wade W."/>
            <person name="Hashim A."/>
        </authorList>
    </citation>
    <scope>NUCLEOTIDE SEQUENCE [LARGE SCALE GENOMIC DNA]</scope>
    <source>
        <strain evidence="1 2">P1012</strain>
    </source>
</reference>
<dbReference type="AlphaFoldDB" id="A0A4Y9FM45"/>
<comment type="caution">
    <text evidence="1">The sequence shown here is derived from an EMBL/GenBank/DDBJ whole genome shotgun (WGS) entry which is preliminary data.</text>
</comment>
<dbReference type="RefSeq" id="WP_135115590.1">
    <property type="nucleotide sequence ID" value="NZ_JADGLL010000064.1"/>
</dbReference>
<gene>
    <name evidence="1" type="ORF">E4U02_14870</name>
</gene>
<accession>A0A4Y9FM45</accession>
<keyword evidence="2" id="KW-1185">Reference proteome</keyword>
<organism evidence="1 2">
    <name type="scientific">Microbacterium paludicola</name>
    <dbReference type="NCBI Taxonomy" id="300019"/>
    <lineage>
        <taxon>Bacteria</taxon>
        <taxon>Bacillati</taxon>
        <taxon>Actinomycetota</taxon>
        <taxon>Actinomycetes</taxon>
        <taxon>Micrococcales</taxon>
        <taxon>Microbacteriaceae</taxon>
        <taxon>Microbacterium</taxon>
    </lineage>
</organism>
<proteinExistence type="predicted"/>
<dbReference type="EMBL" id="SPQB01000064">
    <property type="protein sequence ID" value="TFU30274.1"/>
    <property type="molecule type" value="Genomic_DNA"/>
</dbReference>
<protein>
    <recommendedName>
        <fullName evidence="3">AlgX/AlgJ SGNH hydrolase-like domain-containing protein</fullName>
    </recommendedName>
</protein>
<evidence type="ECO:0008006" key="3">
    <source>
        <dbReference type="Google" id="ProtNLM"/>
    </source>
</evidence>
<dbReference type="Proteomes" id="UP000298358">
    <property type="component" value="Unassembled WGS sequence"/>
</dbReference>
<name>A0A4Y9FM45_9MICO</name>
<dbReference type="OrthoDB" id="5243588at2"/>